<dbReference type="EMBL" id="BFEA01000551">
    <property type="protein sequence ID" value="GBG86159.1"/>
    <property type="molecule type" value="Genomic_DNA"/>
</dbReference>
<sequence>MNRKSVSKERSSLRIRCDLHVPVGRRTLATSTYVRKEQRSNPCDLPPRPFGKYSCDLHLLCKVRKQQRSVVTSNYGRKEQRCNPLRHPRTTCGEDSWDQEIERGGCGKYSCEVSTHDVVVRRRRTGTADWKCRQSECLVRCSRYVLLFRTQAEGEMLRAHSHWHYLK</sequence>
<gene>
    <name evidence="1" type="ORF">CBR_g41063</name>
</gene>
<dbReference type="Proteomes" id="UP000265515">
    <property type="component" value="Unassembled WGS sequence"/>
</dbReference>
<dbReference type="AlphaFoldDB" id="A0A388LV84"/>
<proteinExistence type="predicted"/>
<comment type="caution">
    <text evidence="1">The sequence shown here is derived from an EMBL/GenBank/DDBJ whole genome shotgun (WGS) entry which is preliminary data.</text>
</comment>
<dbReference type="Gramene" id="GBG86159">
    <property type="protein sequence ID" value="GBG86159"/>
    <property type="gene ID" value="CBR_g41063"/>
</dbReference>
<evidence type="ECO:0000313" key="2">
    <source>
        <dbReference type="Proteomes" id="UP000265515"/>
    </source>
</evidence>
<protein>
    <submittedName>
        <fullName evidence="1">Uncharacterized protein</fullName>
    </submittedName>
</protein>
<reference evidence="1 2" key="1">
    <citation type="journal article" date="2018" name="Cell">
        <title>The Chara Genome: Secondary Complexity and Implications for Plant Terrestrialization.</title>
        <authorList>
            <person name="Nishiyama T."/>
            <person name="Sakayama H."/>
            <person name="Vries J.D."/>
            <person name="Buschmann H."/>
            <person name="Saint-Marcoux D."/>
            <person name="Ullrich K.K."/>
            <person name="Haas F.B."/>
            <person name="Vanderstraeten L."/>
            <person name="Becker D."/>
            <person name="Lang D."/>
            <person name="Vosolsobe S."/>
            <person name="Rombauts S."/>
            <person name="Wilhelmsson P.K.I."/>
            <person name="Janitza P."/>
            <person name="Kern R."/>
            <person name="Heyl A."/>
            <person name="Rumpler F."/>
            <person name="Villalobos L.I.A.C."/>
            <person name="Clay J.M."/>
            <person name="Skokan R."/>
            <person name="Toyoda A."/>
            <person name="Suzuki Y."/>
            <person name="Kagoshima H."/>
            <person name="Schijlen E."/>
            <person name="Tajeshwar N."/>
            <person name="Catarino B."/>
            <person name="Hetherington A.J."/>
            <person name="Saltykova A."/>
            <person name="Bonnot C."/>
            <person name="Breuninger H."/>
            <person name="Symeonidi A."/>
            <person name="Radhakrishnan G.V."/>
            <person name="Van Nieuwerburgh F."/>
            <person name="Deforce D."/>
            <person name="Chang C."/>
            <person name="Karol K.G."/>
            <person name="Hedrich R."/>
            <person name="Ulvskov P."/>
            <person name="Glockner G."/>
            <person name="Delwiche C.F."/>
            <person name="Petrasek J."/>
            <person name="Van de Peer Y."/>
            <person name="Friml J."/>
            <person name="Beilby M."/>
            <person name="Dolan L."/>
            <person name="Kohara Y."/>
            <person name="Sugano S."/>
            <person name="Fujiyama A."/>
            <person name="Delaux P.-M."/>
            <person name="Quint M."/>
            <person name="TheiBen G."/>
            <person name="Hagemann M."/>
            <person name="Harholt J."/>
            <person name="Dunand C."/>
            <person name="Zachgo S."/>
            <person name="Langdale J."/>
            <person name="Maumus F."/>
            <person name="Straeten D.V.D."/>
            <person name="Gould S.B."/>
            <person name="Rensing S.A."/>
        </authorList>
    </citation>
    <scope>NUCLEOTIDE SEQUENCE [LARGE SCALE GENOMIC DNA]</scope>
    <source>
        <strain evidence="1 2">S276</strain>
    </source>
</reference>
<evidence type="ECO:0000313" key="1">
    <source>
        <dbReference type="EMBL" id="GBG86159.1"/>
    </source>
</evidence>
<keyword evidence="2" id="KW-1185">Reference proteome</keyword>
<accession>A0A388LV84</accession>
<organism evidence="1 2">
    <name type="scientific">Chara braunii</name>
    <name type="common">Braun's stonewort</name>
    <dbReference type="NCBI Taxonomy" id="69332"/>
    <lineage>
        <taxon>Eukaryota</taxon>
        <taxon>Viridiplantae</taxon>
        <taxon>Streptophyta</taxon>
        <taxon>Charophyceae</taxon>
        <taxon>Charales</taxon>
        <taxon>Characeae</taxon>
        <taxon>Chara</taxon>
    </lineage>
</organism>
<name>A0A388LV84_CHABU</name>